<dbReference type="Proteomes" id="UP000254543">
    <property type="component" value="Unassembled WGS sequence"/>
</dbReference>
<name>A0A377IQ38_HELPX</name>
<dbReference type="Pfam" id="PF23780">
    <property type="entry name" value="S-AdoMet_lyase"/>
    <property type="match status" value="1"/>
</dbReference>
<dbReference type="EMBL" id="UGHQ01000001">
    <property type="protein sequence ID" value="STO82400.1"/>
    <property type="molecule type" value="Genomic_DNA"/>
</dbReference>
<proteinExistence type="predicted"/>
<evidence type="ECO:0000313" key="2">
    <source>
        <dbReference type="Proteomes" id="UP000254543"/>
    </source>
</evidence>
<gene>
    <name evidence="1" type="ORF">NCTC13338_00509</name>
</gene>
<evidence type="ECO:0000313" key="1">
    <source>
        <dbReference type="EMBL" id="STO82400.1"/>
    </source>
</evidence>
<dbReference type="InterPro" id="IPR057548">
    <property type="entry name" value="S-AdoMet_lyase-like"/>
</dbReference>
<organism evidence="1 2">
    <name type="scientific">Helicobacter pylori</name>
    <name type="common">Campylobacter pylori</name>
    <dbReference type="NCBI Taxonomy" id="210"/>
    <lineage>
        <taxon>Bacteria</taxon>
        <taxon>Pseudomonadati</taxon>
        <taxon>Campylobacterota</taxon>
        <taxon>Epsilonproteobacteria</taxon>
        <taxon>Campylobacterales</taxon>
        <taxon>Helicobacteraceae</taxon>
        <taxon>Helicobacter</taxon>
    </lineage>
</organism>
<dbReference type="RefSeq" id="WP_258553009.1">
    <property type="nucleotide sequence ID" value="NZ_UGHQ01000001.1"/>
</dbReference>
<reference evidence="1 2" key="1">
    <citation type="submission" date="2018-06" db="EMBL/GenBank/DDBJ databases">
        <authorList>
            <consortium name="Pathogen Informatics"/>
            <person name="Doyle S."/>
        </authorList>
    </citation>
    <scope>NUCLEOTIDE SEQUENCE [LARGE SCALE GENOMIC DNA]</scope>
    <source>
        <strain evidence="1 2">NCTC13338</strain>
    </source>
</reference>
<dbReference type="AlphaFoldDB" id="A0A377IQ38"/>
<sequence>MNTTALSMSRLYDRMLNCPVAVISGCRTYNDKAIIADYGLKEATKILELNATIEGEKKEEVEALLKPFMLTNTDNEKRTKWLRKKLDLYKGYIGYKIVKGYYREAGMPQANIETSFICFELKPFHNKNQFKDIIVNLGREFNQDSIIINSPNKSNVVFTLICTTHYPYLMLDGKKQDLENPLLN</sequence>
<protein>
    <submittedName>
        <fullName evidence="1">Uncharacterized protein</fullName>
    </submittedName>
</protein>
<accession>A0A377IQ38</accession>